<evidence type="ECO:0000256" key="5">
    <source>
        <dbReference type="ARBA" id="ARBA00022692"/>
    </source>
</evidence>
<dbReference type="GO" id="GO:0022857">
    <property type="term" value="F:transmembrane transporter activity"/>
    <property type="evidence" value="ECO:0007669"/>
    <property type="project" value="UniProtKB-UniRule"/>
</dbReference>
<dbReference type="RefSeq" id="WP_179587507.1">
    <property type="nucleotide sequence ID" value="NZ_JACBYR010000001.1"/>
</dbReference>
<comment type="caution">
    <text evidence="11">The sequence shown here is derived from an EMBL/GenBank/DDBJ whole genome shotgun (WGS) entry which is preliminary data.</text>
</comment>
<evidence type="ECO:0000256" key="3">
    <source>
        <dbReference type="ARBA" id="ARBA00022475"/>
    </source>
</evidence>
<gene>
    <name evidence="11" type="ORF">FHW18_002999</name>
</gene>
<dbReference type="InterPro" id="IPR007387">
    <property type="entry name" value="TRAP_DctQ"/>
</dbReference>
<evidence type="ECO:0000256" key="9">
    <source>
        <dbReference type="RuleBase" id="RU369079"/>
    </source>
</evidence>
<dbReference type="GO" id="GO:0005886">
    <property type="term" value="C:plasma membrane"/>
    <property type="evidence" value="ECO:0007669"/>
    <property type="project" value="UniProtKB-SubCell"/>
</dbReference>
<evidence type="ECO:0000256" key="1">
    <source>
        <dbReference type="ARBA" id="ARBA00004429"/>
    </source>
</evidence>
<comment type="function">
    <text evidence="9">Part of the tripartite ATP-independent periplasmic (TRAP) transport system.</text>
</comment>
<accession>A0A7Y9LNX6</accession>
<keyword evidence="2 9" id="KW-0813">Transport</keyword>
<evidence type="ECO:0000256" key="7">
    <source>
        <dbReference type="ARBA" id="ARBA00023136"/>
    </source>
</evidence>
<reference evidence="11 12" key="1">
    <citation type="submission" date="2020-07" db="EMBL/GenBank/DDBJ databases">
        <title>Genomic Encyclopedia of Type Strains, Phase IV (KMG-V): Genome sequencing to study the core and pangenomes of soil and plant-associated prokaryotes.</title>
        <authorList>
            <person name="Whitman W."/>
        </authorList>
    </citation>
    <scope>NUCLEOTIDE SEQUENCE [LARGE SCALE GENOMIC DNA]</scope>
    <source>
        <strain evidence="11 12">SAS40</strain>
    </source>
</reference>
<comment type="similarity">
    <text evidence="8 9">Belongs to the TRAP transporter small permease family.</text>
</comment>
<evidence type="ECO:0000313" key="12">
    <source>
        <dbReference type="Proteomes" id="UP000542125"/>
    </source>
</evidence>
<evidence type="ECO:0000256" key="4">
    <source>
        <dbReference type="ARBA" id="ARBA00022519"/>
    </source>
</evidence>
<feature type="transmembrane region" description="Helical" evidence="9">
    <location>
        <begin position="55"/>
        <end position="72"/>
    </location>
</feature>
<feature type="transmembrane region" description="Helical" evidence="9">
    <location>
        <begin position="93"/>
        <end position="114"/>
    </location>
</feature>
<keyword evidence="6 9" id="KW-1133">Transmembrane helix</keyword>
<keyword evidence="5 9" id="KW-0812">Transmembrane</keyword>
<keyword evidence="4 9" id="KW-0997">Cell inner membrane</keyword>
<proteinExistence type="inferred from homology"/>
<keyword evidence="12" id="KW-1185">Reference proteome</keyword>
<name>A0A7Y9LNX6_9BURK</name>
<evidence type="ECO:0000256" key="8">
    <source>
        <dbReference type="ARBA" id="ARBA00038436"/>
    </source>
</evidence>
<comment type="subunit">
    <text evidence="9">The complex comprises the extracytoplasmic solute receptor protein and the two transmembrane proteins.</text>
</comment>
<dbReference type="Proteomes" id="UP000542125">
    <property type="component" value="Unassembled WGS sequence"/>
</dbReference>
<dbReference type="PANTHER" id="PTHR35011">
    <property type="entry name" value="2,3-DIKETO-L-GULONATE TRAP TRANSPORTER SMALL PERMEASE PROTEIN YIAM"/>
    <property type="match status" value="1"/>
</dbReference>
<evidence type="ECO:0000259" key="10">
    <source>
        <dbReference type="Pfam" id="PF04290"/>
    </source>
</evidence>
<protein>
    <recommendedName>
        <fullName evidence="9">TRAP transporter small permease protein</fullName>
    </recommendedName>
</protein>
<organism evidence="11 12">
    <name type="scientific">Pigmentiphaga litoralis</name>
    <dbReference type="NCBI Taxonomy" id="516702"/>
    <lineage>
        <taxon>Bacteria</taxon>
        <taxon>Pseudomonadati</taxon>
        <taxon>Pseudomonadota</taxon>
        <taxon>Betaproteobacteria</taxon>
        <taxon>Burkholderiales</taxon>
        <taxon>Alcaligenaceae</taxon>
        <taxon>Pigmentiphaga</taxon>
    </lineage>
</organism>
<dbReference type="Pfam" id="PF04290">
    <property type="entry name" value="DctQ"/>
    <property type="match status" value="1"/>
</dbReference>
<feature type="transmembrane region" description="Helical" evidence="9">
    <location>
        <begin position="134"/>
        <end position="155"/>
    </location>
</feature>
<feature type="domain" description="Tripartite ATP-independent periplasmic transporters DctQ component" evidence="10">
    <location>
        <begin position="30"/>
        <end position="160"/>
    </location>
</feature>
<evidence type="ECO:0000256" key="2">
    <source>
        <dbReference type="ARBA" id="ARBA00022448"/>
    </source>
</evidence>
<keyword evidence="3" id="KW-1003">Cell membrane</keyword>
<evidence type="ECO:0000313" key="11">
    <source>
        <dbReference type="EMBL" id="NYE83728.1"/>
    </source>
</evidence>
<dbReference type="EMBL" id="JACBYR010000001">
    <property type="protein sequence ID" value="NYE83728.1"/>
    <property type="molecule type" value="Genomic_DNA"/>
</dbReference>
<dbReference type="PANTHER" id="PTHR35011:SF4">
    <property type="entry name" value="SLL1102 PROTEIN"/>
    <property type="match status" value="1"/>
</dbReference>
<comment type="subcellular location">
    <subcellularLocation>
        <location evidence="1 9">Cell inner membrane</location>
        <topology evidence="1 9">Multi-pass membrane protein</topology>
    </subcellularLocation>
</comment>
<sequence>MRPLLAFSHLIDAINRRVGEWVSWLVLVVVVISAGNAIIRKFFHISSNAWLELQWYLFGASFLLAAGYTLLNNDHVRLDILMEKLPIRTQVKIEIFGVIFMLFPMVFLILLPSWPMFVASYDTLERSANSGGLLLWPAKLLIPVGFSLLFLAGVSHLIKCIGFLRGDCPDPRIKNSEAQAEEDYTEQVRLEAERRTEEAARLAALQHGERP</sequence>
<evidence type="ECO:0000256" key="6">
    <source>
        <dbReference type="ARBA" id="ARBA00022989"/>
    </source>
</evidence>
<keyword evidence="7 9" id="KW-0472">Membrane</keyword>
<dbReference type="AlphaFoldDB" id="A0A7Y9LNX6"/>
<feature type="transmembrane region" description="Helical" evidence="9">
    <location>
        <begin position="21"/>
        <end position="43"/>
    </location>
</feature>
<dbReference type="InterPro" id="IPR055348">
    <property type="entry name" value="DctQ"/>
</dbReference>